<keyword evidence="3" id="KW-1003">Cell membrane</keyword>
<dbReference type="InterPro" id="IPR017452">
    <property type="entry name" value="GPCR_Rhodpsn_7TM"/>
</dbReference>
<dbReference type="InterPro" id="IPR036638">
    <property type="entry name" value="HLH_DNA-bd_sf"/>
</dbReference>
<keyword evidence="8" id="KW-0564">Palmitate</keyword>
<dbReference type="SMART" id="SM00353">
    <property type="entry name" value="HLH"/>
    <property type="match status" value="1"/>
</dbReference>
<evidence type="ECO:0000259" key="17">
    <source>
        <dbReference type="PROSITE" id="PS50262"/>
    </source>
</evidence>
<dbReference type="PANTHER" id="PTHR24241">
    <property type="entry name" value="NEUROPEPTIDE RECEPTOR-RELATED G-PROTEIN COUPLED RECEPTOR"/>
    <property type="match status" value="1"/>
</dbReference>
<dbReference type="FunFam" id="1.20.1070.10:FF:000190">
    <property type="entry name" value="Vasopressin V2 receptor"/>
    <property type="match status" value="1"/>
</dbReference>
<evidence type="ECO:0000256" key="8">
    <source>
        <dbReference type="ARBA" id="ARBA00023139"/>
    </source>
</evidence>
<dbReference type="PROSITE" id="PS00237">
    <property type="entry name" value="G_PROTEIN_RECEP_F1_1"/>
    <property type="match status" value="1"/>
</dbReference>
<comment type="function">
    <text evidence="13">Receptor for arginine vasopressin. The activity of this receptor is mediated by G proteins which activate adenylate cyclase. Involved in renal water reabsorption.</text>
</comment>
<evidence type="ECO:0000256" key="11">
    <source>
        <dbReference type="ARBA" id="ARBA00023224"/>
    </source>
</evidence>
<keyword evidence="7 15" id="KW-0472">Membrane</keyword>
<keyword evidence="11 15" id="KW-0807">Transducer</keyword>
<dbReference type="PRINTS" id="PR00237">
    <property type="entry name" value="GPCRRHODOPSN"/>
</dbReference>
<sequence length="563" mass="62881">MLLLLLLRRQRRAGRRAWKGGEGKRSAWGGRKEGERHRFNINDSINELGMLIPKANDLDVSWNKGIILKASMDYTQRMQKDLQKSRELENHPRYLEMTNKQLWLRIQELEMQAQVHRLPTTTPSGVNMAELAQQFVLCFKKNNIGANRLGDFPSRAFHLRPGLRAFGTPPGVPDDLLPGNEVYNRDLPTTTSISNRYQPIPVPGPFSPLSSPSNSSQEELLDDRNPLLVRAELALLSTIFVAVALSNGLVLGALIRRGRRGRWAPMHVFISHLCLADLAVALFQVLPQLAWDATDRFHGPDALCRAVKYLQMVGMYASSYMILAMTLDRHRAICRPMLAYRHGGGARWNRPVLVAWAFSLLLSLPQLFIFAQRDVGNGSGVFDCWARFAEPWGLRAYVTWIALMVFVAPALGIAACQVLIFREIHASLVPGPSERAGRRRRGHRTGSPTEGAHVSAAMAKTVRMTLVIVIVYVLCWAPFFLVQLWAAWDPEAPLERPPFVLLMLLASLNSCTNPWIYASFSSSISSELRSLLCCAQRHTTPSLGPQDESCATASSSLTKDTPS</sequence>
<comment type="subcellular location">
    <subcellularLocation>
        <location evidence="1 15">Cell membrane</location>
        <topology evidence="1 15">Multi-pass membrane protein</topology>
    </subcellularLocation>
</comment>
<feature type="transmembrane region" description="Helical" evidence="15">
    <location>
        <begin position="348"/>
        <end position="371"/>
    </location>
</feature>
<comment type="caution">
    <text evidence="18">The sequence shown here is derived from an EMBL/GenBank/DDBJ whole genome shotgun (WGS) entry which is preliminary data.</text>
</comment>
<dbReference type="InterPro" id="IPR000276">
    <property type="entry name" value="GPCR_Rhodpsn"/>
</dbReference>
<evidence type="ECO:0000256" key="6">
    <source>
        <dbReference type="ARBA" id="ARBA00023040"/>
    </source>
</evidence>
<dbReference type="PRINTS" id="PR00896">
    <property type="entry name" value="VASOPRESSINR"/>
</dbReference>
<dbReference type="InterPro" id="IPR001817">
    <property type="entry name" value="Vasoprsn_rcpt"/>
</dbReference>
<evidence type="ECO:0000256" key="1">
    <source>
        <dbReference type="ARBA" id="ARBA00004651"/>
    </source>
</evidence>
<comment type="similarity">
    <text evidence="15">Belongs to the G-protein coupled receptor 1 family. Vasopressin/oxytocin receptor subfamily.</text>
</comment>
<dbReference type="GO" id="GO:0005000">
    <property type="term" value="F:vasopressin receptor activity"/>
    <property type="evidence" value="ECO:0007669"/>
    <property type="project" value="UniProtKB-UniRule"/>
</dbReference>
<evidence type="ECO:0000256" key="10">
    <source>
        <dbReference type="ARBA" id="ARBA00023180"/>
    </source>
</evidence>
<evidence type="ECO:0000256" key="3">
    <source>
        <dbReference type="ARBA" id="ARBA00022475"/>
    </source>
</evidence>
<dbReference type="SUPFAM" id="SSF81321">
    <property type="entry name" value="Family A G protein-coupled receptor-like"/>
    <property type="match status" value="1"/>
</dbReference>
<feature type="domain" description="G-protein coupled receptors family 1 profile" evidence="17">
    <location>
        <begin position="246"/>
        <end position="517"/>
    </location>
</feature>
<evidence type="ECO:0000256" key="4">
    <source>
        <dbReference type="ARBA" id="ARBA00022692"/>
    </source>
</evidence>
<dbReference type="GO" id="GO:0045907">
    <property type="term" value="P:positive regulation of vasoconstriction"/>
    <property type="evidence" value="ECO:0007669"/>
    <property type="project" value="TreeGrafter"/>
</dbReference>
<evidence type="ECO:0000256" key="13">
    <source>
        <dbReference type="ARBA" id="ARBA00045632"/>
    </source>
</evidence>
<dbReference type="PANTHER" id="PTHR24241:SF20">
    <property type="entry name" value="VASOPRESSIN V2 RECEPTOR"/>
    <property type="match status" value="1"/>
</dbReference>
<dbReference type="GO" id="GO:0032870">
    <property type="term" value="P:cellular response to hormone stimulus"/>
    <property type="evidence" value="ECO:0007669"/>
    <property type="project" value="TreeGrafter"/>
</dbReference>
<feature type="transmembrane region" description="Helical" evidence="15">
    <location>
        <begin position="267"/>
        <end position="286"/>
    </location>
</feature>
<gene>
    <name evidence="18" type="ORF">LTLLF_171540</name>
</gene>
<dbReference type="InterPro" id="IPR000161">
    <property type="entry name" value="Vprsn_rcpt_V2"/>
</dbReference>
<dbReference type="SUPFAM" id="SSF47459">
    <property type="entry name" value="HLH, helix-loop-helix DNA-binding domain"/>
    <property type="match status" value="1"/>
</dbReference>
<evidence type="ECO:0000256" key="15">
    <source>
        <dbReference type="RuleBase" id="RU046427"/>
    </source>
</evidence>
<dbReference type="PROSITE" id="PS50262">
    <property type="entry name" value="G_PROTEIN_RECEP_F1_2"/>
    <property type="match status" value="1"/>
</dbReference>
<evidence type="ECO:0000256" key="16">
    <source>
        <dbReference type="SAM" id="MobiDB-lite"/>
    </source>
</evidence>
<proteinExistence type="inferred from homology"/>
<feature type="transmembrane region" description="Helical" evidence="15">
    <location>
        <begin position="233"/>
        <end position="255"/>
    </location>
</feature>
<reference evidence="18" key="1">
    <citation type="submission" date="2020-03" db="EMBL/GenBank/DDBJ databases">
        <title>Studies in the Genomics of Life Span.</title>
        <authorList>
            <person name="Glass D."/>
        </authorList>
    </citation>
    <scope>NUCLEOTIDE SEQUENCE</scope>
    <source>
        <strain evidence="18">LTLLF</strain>
        <tissue evidence="18">Muscle</tissue>
    </source>
</reference>
<comment type="subunit">
    <text evidence="14">Interacts with ARRDC4. Identified in a complex containing at least ARRDC4, V2R and HGS. Interacts with TMEM147.</text>
</comment>
<dbReference type="GO" id="GO:0046983">
    <property type="term" value="F:protein dimerization activity"/>
    <property type="evidence" value="ECO:0007669"/>
    <property type="project" value="InterPro"/>
</dbReference>
<evidence type="ECO:0000256" key="2">
    <source>
        <dbReference type="ARBA" id="ARBA00014011"/>
    </source>
</evidence>
<dbReference type="InterPro" id="IPR011598">
    <property type="entry name" value="bHLH_dom"/>
</dbReference>
<accession>A0A8J6KQ39</accession>
<dbReference type="Gene3D" id="1.20.1070.10">
    <property type="entry name" value="Rhodopsin 7-helix transmembrane proteins"/>
    <property type="match status" value="1"/>
</dbReference>
<protein>
    <recommendedName>
        <fullName evidence="2 15">Vasopressin V2 receptor</fullName>
    </recommendedName>
</protein>
<dbReference type="AlphaFoldDB" id="A0A8J6KQ39"/>
<dbReference type="GO" id="GO:0001992">
    <property type="term" value="P:regulation of systemic arterial blood pressure by vasopressin"/>
    <property type="evidence" value="ECO:0007669"/>
    <property type="project" value="TreeGrafter"/>
</dbReference>
<evidence type="ECO:0000256" key="9">
    <source>
        <dbReference type="ARBA" id="ARBA00023170"/>
    </source>
</evidence>
<keyword evidence="10 15" id="KW-0325">Glycoprotein</keyword>
<keyword evidence="6 15" id="KW-0297">G-protein coupled receptor</keyword>
<dbReference type="GO" id="GO:0005886">
    <property type="term" value="C:plasma membrane"/>
    <property type="evidence" value="ECO:0007669"/>
    <property type="project" value="UniProtKB-SubCell"/>
</dbReference>
<dbReference type="PRINTS" id="PR00898">
    <property type="entry name" value="VASOPRSNV2R"/>
</dbReference>
<dbReference type="Pfam" id="PF00001">
    <property type="entry name" value="7tm_1"/>
    <property type="match status" value="1"/>
</dbReference>
<dbReference type="CDD" id="cd15388">
    <property type="entry name" value="7tmA_V2R"/>
    <property type="match status" value="1"/>
</dbReference>
<feature type="transmembrane region" description="Helical" evidence="15">
    <location>
        <begin position="500"/>
        <end position="520"/>
    </location>
</feature>
<dbReference type="Proteomes" id="UP000710432">
    <property type="component" value="Unassembled WGS sequence"/>
</dbReference>
<feature type="transmembrane region" description="Helical" evidence="15">
    <location>
        <begin position="466"/>
        <end position="488"/>
    </location>
</feature>
<comment type="function">
    <text evidence="15">Involved in renal water reabsorption. Receptor for arginine vasopressin. The activity of this receptor is mediated by G proteins which activate adenylate cyclase.</text>
</comment>
<dbReference type="Gene3D" id="4.10.280.10">
    <property type="entry name" value="Helix-loop-helix DNA-binding domain"/>
    <property type="match status" value="1"/>
</dbReference>
<keyword evidence="9 15" id="KW-0675">Receptor</keyword>
<keyword evidence="5 15" id="KW-1133">Transmembrane helix</keyword>
<evidence type="ECO:0000256" key="7">
    <source>
        <dbReference type="ARBA" id="ARBA00023136"/>
    </source>
</evidence>
<organism evidence="18 19">
    <name type="scientific">Microtus ochrogaster</name>
    <name type="common">Prairie vole</name>
    <dbReference type="NCBI Taxonomy" id="79684"/>
    <lineage>
        <taxon>Eukaryota</taxon>
        <taxon>Metazoa</taxon>
        <taxon>Chordata</taxon>
        <taxon>Craniata</taxon>
        <taxon>Vertebrata</taxon>
        <taxon>Euteleostomi</taxon>
        <taxon>Mammalia</taxon>
        <taxon>Eutheria</taxon>
        <taxon>Euarchontoglires</taxon>
        <taxon>Glires</taxon>
        <taxon>Rodentia</taxon>
        <taxon>Myomorpha</taxon>
        <taxon>Muroidea</taxon>
        <taxon>Cricetidae</taxon>
        <taxon>Arvicolinae</taxon>
        <taxon>Microtus</taxon>
    </lineage>
</organism>
<name>A0A8J6KQ39_MICOH</name>
<feature type="transmembrane region" description="Helical" evidence="15">
    <location>
        <begin position="397"/>
        <end position="421"/>
    </location>
</feature>
<dbReference type="GO" id="GO:0042277">
    <property type="term" value="F:peptide binding"/>
    <property type="evidence" value="ECO:0007669"/>
    <property type="project" value="TreeGrafter"/>
</dbReference>
<feature type="region of interest" description="Disordered" evidence="16">
    <location>
        <begin position="541"/>
        <end position="563"/>
    </location>
</feature>
<evidence type="ECO:0000256" key="5">
    <source>
        <dbReference type="ARBA" id="ARBA00022989"/>
    </source>
</evidence>
<evidence type="ECO:0000313" key="19">
    <source>
        <dbReference type="Proteomes" id="UP000710432"/>
    </source>
</evidence>
<evidence type="ECO:0000256" key="14">
    <source>
        <dbReference type="ARBA" id="ARBA00046856"/>
    </source>
</evidence>
<keyword evidence="4 15" id="KW-0812">Transmembrane</keyword>
<keyword evidence="12" id="KW-0449">Lipoprotein</keyword>
<evidence type="ECO:0000313" key="18">
    <source>
        <dbReference type="EMBL" id="KAH0506860.1"/>
    </source>
</evidence>
<dbReference type="EMBL" id="JAATJU010023855">
    <property type="protein sequence ID" value="KAH0506860.1"/>
    <property type="molecule type" value="Genomic_DNA"/>
</dbReference>
<feature type="transmembrane region" description="Helical" evidence="15">
    <location>
        <begin position="306"/>
        <end position="327"/>
    </location>
</feature>
<evidence type="ECO:0000256" key="12">
    <source>
        <dbReference type="ARBA" id="ARBA00023288"/>
    </source>
</evidence>